<keyword evidence="1" id="KW-1133">Transmembrane helix</keyword>
<evidence type="ECO:0000313" key="3">
    <source>
        <dbReference type="EMBL" id="KAH6645705.1"/>
    </source>
</evidence>
<keyword evidence="1" id="KW-0444">Lipid biosynthesis</keyword>
<proteinExistence type="inferred from homology"/>
<gene>
    <name evidence="3" type="ORF">BKA67DRAFT_670238</name>
</gene>
<dbReference type="GO" id="GO:0005777">
    <property type="term" value="C:peroxisome"/>
    <property type="evidence" value="ECO:0007669"/>
    <property type="project" value="TreeGrafter"/>
</dbReference>
<comment type="similarity">
    <text evidence="1">Belongs to the fatty acyl-CoA reductase family.</text>
</comment>
<keyword evidence="1" id="KW-0812">Transmembrane</keyword>
<dbReference type="GO" id="GO:0080019">
    <property type="term" value="F:alcohol-forming very long-chain fatty acyl-CoA reductase activity"/>
    <property type="evidence" value="ECO:0007669"/>
    <property type="project" value="InterPro"/>
</dbReference>
<dbReference type="GO" id="GO:0035336">
    <property type="term" value="P:long-chain fatty-acyl-CoA metabolic process"/>
    <property type="evidence" value="ECO:0007669"/>
    <property type="project" value="TreeGrafter"/>
</dbReference>
<protein>
    <recommendedName>
        <fullName evidence="1">Fatty acyl-CoA reductase</fullName>
        <ecNumber evidence="1">1.2.1.84</ecNumber>
    </recommendedName>
</protein>
<keyword evidence="1" id="KW-0472">Membrane</keyword>
<comment type="caution">
    <text evidence="3">The sequence shown here is derived from an EMBL/GenBank/DDBJ whole genome shotgun (WGS) entry which is preliminary data.</text>
</comment>
<dbReference type="EC" id="1.2.1.84" evidence="1"/>
<dbReference type="GeneID" id="70137561"/>
<dbReference type="AlphaFoldDB" id="A0A9P8RLT7"/>
<dbReference type="EMBL" id="JAGPXC010000011">
    <property type="protein sequence ID" value="KAH6645705.1"/>
    <property type="molecule type" value="Genomic_DNA"/>
</dbReference>
<keyword evidence="1" id="KW-0521">NADP</keyword>
<keyword evidence="1" id="KW-0443">Lipid metabolism</keyword>
<comment type="catalytic activity">
    <reaction evidence="1">
        <text>a long-chain fatty acyl-CoA + 2 NADPH + 2 H(+) = a long-chain primary fatty alcohol + 2 NADP(+) + CoA</text>
        <dbReference type="Rhea" id="RHEA:52716"/>
        <dbReference type="ChEBI" id="CHEBI:15378"/>
        <dbReference type="ChEBI" id="CHEBI:57287"/>
        <dbReference type="ChEBI" id="CHEBI:57783"/>
        <dbReference type="ChEBI" id="CHEBI:58349"/>
        <dbReference type="ChEBI" id="CHEBI:77396"/>
        <dbReference type="ChEBI" id="CHEBI:83139"/>
        <dbReference type="EC" id="1.2.1.84"/>
    </reaction>
</comment>
<dbReference type="OrthoDB" id="429813at2759"/>
<evidence type="ECO:0000259" key="2">
    <source>
        <dbReference type="Pfam" id="PF07993"/>
    </source>
</evidence>
<dbReference type="InterPro" id="IPR036291">
    <property type="entry name" value="NAD(P)-bd_dom_sf"/>
</dbReference>
<keyword evidence="4" id="KW-1185">Reference proteome</keyword>
<keyword evidence="1" id="KW-0560">Oxidoreductase</keyword>
<dbReference type="GO" id="GO:0102965">
    <property type="term" value="F:alcohol-forming long-chain fatty acyl-CoA reductase activity"/>
    <property type="evidence" value="ECO:0007669"/>
    <property type="project" value="UniProtKB-EC"/>
</dbReference>
<dbReference type="PANTHER" id="PTHR11011:SF45">
    <property type="entry name" value="FATTY ACYL-COA REDUCTASE CG8306-RELATED"/>
    <property type="match status" value="1"/>
</dbReference>
<feature type="transmembrane region" description="Helical" evidence="1">
    <location>
        <begin position="12"/>
        <end position="33"/>
    </location>
</feature>
<feature type="domain" description="Thioester reductase (TE)" evidence="2">
    <location>
        <begin position="14"/>
        <end position="276"/>
    </location>
</feature>
<organism evidence="3 4">
    <name type="scientific">Truncatella angustata</name>
    <dbReference type="NCBI Taxonomy" id="152316"/>
    <lineage>
        <taxon>Eukaryota</taxon>
        <taxon>Fungi</taxon>
        <taxon>Dikarya</taxon>
        <taxon>Ascomycota</taxon>
        <taxon>Pezizomycotina</taxon>
        <taxon>Sordariomycetes</taxon>
        <taxon>Xylariomycetidae</taxon>
        <taxon>Amphisphaeriales</taxon>
        <taxon>Sporocadaceae</taxon>
        <taxon>Truncatella</taxon>
    </lineage>
</organism>
<sequence length="398" mass="43871">MSKNIFYSSQTILLTGATGSLGGCVLFKLATVLQARRIFVLVRDEVASAISKWRTSMPQQLEEMLISGCITFIIGDMKLPDFGLDATTLEDLRAEVTIVIHAAANISLKSSLRQAMLENVVPALELGRMAGHFPNLISFVQISSAYACSFLPDGPVQETLFPIQDPSGILQAILEGSNDDWGGYSWPYARSKHLMEVLLSSTFPKLPLLIVRPTSIGPAIDQPFQLYGPPGSIPLDTFFAGLFSLPGQTAVLPAANRSATGANIVDEIPVDLVANILLQHIQLGTRGVVHACSRDYVPKTMNQLIEELYDGTPRLYQKDLVKVKFTQNTTKELSRIAKLYCMSHRDWDFKNDKNKDLEGSGPLGMDLGHHDAVGFARRRIRKIWLSISHHEKGLPSRL</sequence>
<evidence type="ECO:0000256" key="1">
    <source>
        <dbReference type="RuleBase" id="RU363097"/>
    </source>
</evidence>
<comment type="function">
    <text evidence="1">Catalyzes the reduction of fatty acyl-CoA to fatty alcohols.</text>
</comment>
<reference evidence="3" key="1">
    <citation type="journal article" date="2021" name="Nat. Commun.">
        <title>Genetic determinants of endophytism in the Arabidopsis root mycobiome.</title>
        <authorList>
            <person name="Mesny F."/>
            <person name="Miyauchi S."/>
            <person name="Thiergart T."/>
            <person name="Pickel B."/>
            <person name="Atanasova L."/>
            <person name="Karlsson M."/>
            <person name="Huettel B."/>
            <person name="Barry K.W."/>
            <person name="Haridas S."/>
            <person name="Chen C."/>
            <person name="Bauer D."/>
            <person name="Andreopoulos W."/>
            <person name="Pangilinan J."/>
            <person name="LaButti K."/>
            <person name="Riley R."/>
            <person name="Lipzen A."/>
            <person name="Clum A."/>
            <person name="Drula E."/>
            <person name="Henrissat B."/>
            <person name="Kohler A."/>
            <person name="Grigoriev I.V."/>
            <person name="Martin F.M."/>
            <person name="Hacquard S."/>
        </authorList>
    </citation>
    <scope>NUCLEOTIDE SEQUENCE</scope>
    <source>
        <strain evidence="3">MPI-SDFR-AT-0073</strain>
    </source>
</reference>
<dbReference type="Proteomes" id="UP000758603">
    <property type="component" value="Unassembled WGS sequence"/>
</dbReference>
<dbReference type="Gene3D" id="3.40.50.720">
    <property type="entry name" value="NAD(P)-binding Rossmann-like Domain"/>
    <property type="match status" value="1"/>
</dbReference>
<dbReference type="PROSITE" id="PS51257">
    <property type="entry name" value="PROKAR_LIPOPROTEIN"/>
    <property type="match status" value="1"/>
</dbReference>
<evidence type="ECO:0000313" key="4">
    <source>
        <dbReference type="Proteomes" id="UP000758603"/>
    </source>
</evidence>
<name>A0A9P8RLT7_9PEZI</name>
<dbReference type="PANTHER" id="PTHR11011">
    <property type="entry name" value="MALE STERILITY PROTEIN 2-RELATED"/>
    <property type="match status" value="1"/>
</dbReference>
<dbReference type="InterPro" id="IPR013120">
    <property type="entry name" value="FAR_NAD-bd"/>
</dbReference>
<dbReference type="InterPro" id="IPR026055">
    <property type="entry name" value="FAR"/>
</dbReference>
<dbReference type="SUPFAM" id="SSF51735">
    <property type="entry name" value="NAD(P)-binding Rossmann-fold domains"/>
    <property type="match status" value="1"/>
</dbReference>
<dbReference type="RefSeq" id="XP_045952219.1">
    <property type="nucleotide sequence ID" value="XM_046108670.1"/>
</dbReference>
<dbReference type="Pfam" id="PF07993">
    <property type="entry name" value="NAD_binding_4"/>
    <property type="match status" value="1"/>
</dbReference>
<accession>A0A9P8RLT7</accession>